<reference evidence="6" key="2">
    <citation type="submission" date="2020-11" db="EMBL/GenBank/DDBJ databases">
        <authorList>
            <person name="McCartney M.A."/>
            <person name="Auch B."/>
            <person name="Kono T."/>
            <person name="Mallez S."/>
            <person name="Becker A."/>
            <person name="Gohl D.M."/>
            <person name="Silverstein K.A.T."/>
            <person name="Koren S."/>
            <person name="Bechman K.B."/>
            <person name="Herman A."/>
            <person name="Abrahante J.E."/>
            <person name="Garbe J."/>
        </authorList>
    </citation>
    <scope>NUCLEOTIDE SEQUENCE</scope>
    <source>
        <strain evidence="6">Duluth1</strain>
        <tissue evidence="6">Whole animal</tissue>
    </source>
</reference>
<organism evidence="6 7">
    <name type="scientific">Dreissena polymorpha</name>
    <name type="common">Zebra mussel</name>
    <name type="synonym">Mytilus polymorpha</name>
    <dbReference type="NCBI Taxonomy" id="45954"/>
    <lineage>
        <taxon>Eukaryota</taxon>
        <taxon>Metazoa</taxon>
        <taxon>Spiralia</taxon>
        <taxon>Lophotrochozoa</taxon>
        <taxon>Mollusca</taxon>
        <taxon>Bivalvia</taxon>
        <taxon>Autobranchia</taxon>
        <taxon>Heteroconchia</taxon>
        <taxon>Euheterodonta</taxon>
        <taxon>Imparidentia</taxon>
        <taxon>Neoheterodontei</taxon>
        <taxon>Myida</taxon>
        <taxon>Dreissenoidea</taxon>
        <taxon>Dreissenidae</taxon>
        <taxon>Dreissena</taxon>
    </lineage>
</organism>
<evidence type="ECO:0000256" key="1">
    <source>
        <dbReference type="ARBA" id="ARBA00004141"/>
    </source>
</evidence>
<dbReference type="Gene3D" id="1.10.1450.10">
    <property type="entry name" value="Tetraspanin"/>
    <property type="match status" value="1"/>
</dbReference>
<dbReference type="Proteomes" id="UP000828390">
    <property type="component" value="Unassembled WGS sequence"/>
</dbReference>
<name>A0A9D4N1P6_DREPO</name>
<accession>A0A9D4N1P6</accession>
<keyword evidence="2 5" id="KW-0812">Transmembrane</keyword>
<keyword evidence="3 5" id="KW-1133">Transmembrane helix</keyword>
<dbReference type="GO" id="GO:0016020">
    <property type="term" value="C:membrane"/>
    <property type="evidence" value="ECO:0007669"/>
    <property type="project" value="UniProtKB-SubCell"/>
</dbReference>
<reference evidence="6" key="1">
    <citation type="journal article" date="2019" name="bioRxiv">
        <title>The Genome of the Zebra Mussel, Dreissena polymorpha: A Resource for Invasive Species Research.</title>
        <authorList>
            <person name="McCartney M.A."/>
            <person name="Auch B."/>
            <person name="Kono T."/>
            <person name="Mallez S."/>
            <person name="Zhang Y."/>
            <person name="Obille A."/>
            <person name="Becker A."/>
            <person name="Abrahante J.E."/>
            <person name="Garbe J."/>
            <person name="Badalamenti J.P."/>
            <person name="Herman A."/>
            <person name="Mangelson H."/>
            <person name="Liachko I."/>
            <person name="Sullivan S."/>
            <person name="Sone E.D."/>
            <person name="Koren S."/>
            <person name="Silverstein K.A.T."/>
            <person name="Beckman K.B."/>
            <person name="Gohl D.M."/>
        </authorList>
    </citation>
    <scope>NUCLEOTIDE SEQUENCE</scope>
    <source>
        <strain evidence="6">Duluth1</strain>
        <tissue evidence="6">Whole animal</tissue>
    </source>
</reference>
<keyword evidence="7" id="KW-1185">Reference proteome</keyword>
<dbReference type="EMBL" id="JAIWYP010000001">
    <property type="protein sequence ID" value="KAH3888048.1"/>
    <property type="molecule type" value="Genomic_DNA"/>
</dbReference>
<comment type="caution">
    <text evidence="6">The sequence shown here is derived from an EMBL/GenBank/DDBJ whole genome shotgun (WGS) entry which is preliminary data.</text>
</comment>
<dbReference type="Pfam" id="PF00335">
    <property type="entry name" value="Tetraspanin"/>
    <property type="match status" value="1"/>
</dbReference>
<evidence type="ECO:0000313" key="7">
    <source>
        <dbReference type="Proteomes" id="UP000828390"/>
    </source>
</evidence>
<evidence type="ECO:0008006" key="8">
    <source>
        <dbReference type="Google" id="ProtNLM"/>
    </source>
</evidence>
<feature type="transmembrane region" description="Helical" evidence="5">
    <location>
        <begin position="224"/>
        <end position="248"/>
    </location>
</feature>
<dbReference type="AlphaFoldDB" id="A0A9D4N1P6"/>
<feature type="transmembrane region" description="Helical" evidence="5">
    <location>
        <begin position="49"/>
        <end position="74"/>
    </location>
</feature>
<dbReference type="SUPFAM" id="SSF48652">
    <property type="entry name" value="Tetraspanin"/>
    <property type="match status" value="1"/>
</dbReference>
<sequence length="249" mass="27885">MDKKVIIQIAVIITFNCAILALAIWVFLQKNTVKTIQDLLGIYDMETHIGAVAIGILCCGIIVPIVIFVSAILCNFFPEITAWVSTASIILMCVVYLIFGFLSATYDCQFDDRLEITLNKSLKEDYIDGKGMVAKAWDKIQFELSCCGVLGPKDYADVKFITGRYVPVSCCQRQDTHAQPFNETMCQDEADLLQHKQVNNGSFLNTVGCYSEMKTSFHKYLLKMMWLSFGMCITLVICLTVTLCIICIG</sequence>
<evidence type="ECO:0000256" key="3">
    <source>
        <dbReference type="ARBA" id="ARBA00022989"/>
    </source>
</evidence>
<dbReference type="InterPro" id="IPR008952">
    <property type="entry name" value="Tetraspanin_EC2_sf"/>
</dbReference>
<comment type="subcellular location">
    <subcellularLocation>
        <location evidence="1">Membrane</location>
        <topology evidence="1">Multi-pass membrane protein</topology>
    </subcellularLocation>
</comment>
<gene>
    <name evidence="6" type="ORF">DPMN_012070</name>
</gene>
<feature type="transmembrane region" description="Helical" evidence="5">
    <location>
        <begin position="6"/>
        <end position="28"/>
    </location>
</feature>
<feature type="transmembrane region" description="Helical" evidence="5">
    <location>
        <begin position="80"/>
        <end position="104"/>
    </location>
</feature>
<protein>
    <recommendedName>
        <fullName evidence="8">Tetraspanin</fullName>
    </recommendedName>
</protein>
<keyword evidence="4 5" id="KW-0472">Membrane</keyword>
<dbReference type="InterPro" id="IPR018499">
    <property type="entry name" value="Tetraspanin/Peripherin"/>
</dbReference>
<proteinExistence type="predicted"/>
<evidence type="ECO:0000256" key="4">
    <source>
        <dbReference type="ARBA" id="ARBA00023136"/>
    </source>
</evidence>
<evidence type="ECO:0000256" key="2">
    <source>
        <dbReference type="ARBA" id="ARBA00022692"/>
    </source>
</evidence>
<evidence type="ECO:0000313" key="6">
    <source>
        <dbReference type="EMBL" id="KAH3888048.1"/>
    </source>
</evidence>
<dbReference type="OrthoDB" id="6239677at2759"/>
<evidence type="ECO:0000256" key="5">
    <source>
        <dbReference type="SAM" id="Phobius"/>
    </source>
</evidence>